<keyword evidence="1" id="KW-1133">Transmembrane helix</keyword>
<sequence>MKLFEPIYTKILQWAKHPHAEQYLAGVSFAESSFFPIPVDVMLAPMVLANRAKAWRLAAITTVMSVLGGMAGYMIGRFLFDSYGEQFLLFFDAHETFELIKHNYNQYGVLIILLAGFTPVPYKIFTIASGVMSIAFLPFVLLSLVGRGARFFLVAGLVRLGGDRLEETLLQKVEWLGWGTLLVVGAGGLVYYLTHLA</sequence>
<dbReference type="Pfam" id="PF09335">
    <property type="entry name" value="VTT_dom"/>
    <property type="match status" value="1"/>
</dbReference>
<dbReference type="Proteomes" id="UP000253083">
    <property type="component" value="Unassembled WGS sequence"/>
</dbReference>
<accession>A0A395JP78</accession>
<dbReference type="InParanoid" id="A0A395JP78"/>
<evidence type="ECO:0000313" key="3">
    <source>
        <dbReference type="EMBL" id="RBP51368.1"/>
    </source>
</evidence>
<dbReference type="InterPro" id="IPR032816">
    <property type="entry name" value="VTT_dom"/>
</dbReference>
<keyword evidence="1" id="KW-0472">Membrane</keyword>
<evidence type="ECO:0000256" key="1">
    <source>
        <dbReference type="SAM" id="Phobius"/>
    </source>
</evidence>
<feature type="transmembrane region" description="Helical" evidence="1">
    <location>
        <begin position="175"/>
        <end position="194"/>
    </location>
</feature>
<feature type="transmembrane region" description="Helical" evidence="1">
    <location>
        <begin position="134"/>
        <end position="155"/>
    </location>
</feature>
<evidence type="ECO:0000259" key="2">
    <source>
        <dbReference type="Pfam" id="PF09335"/>
    </source>
</evidence>
<dbReference type="RefSeq" id="WP_113954140.1">
    <property type="nucleotide sequence ID" value="NZ_QNRT01000002.1"/>
</dbReference>
<dbReference type="EMBL" id="QNRT01000002">
    <property type="protein sequence ID" value="RBP51368.1"/>
    <property type="molecule type" value="Genomic_DNA"/>
</dbReference>
<feature type="domain" description="VTT" evidence="2">
    <location>
        <begin position="38"/>
        <end position="158"/>
    </location>
</feature>
<proteinExistence type="predicted"/>
<feature type="transmembrane region" description="Helical" evidence="1">
    <location>
        <begin position="57"/>
        <end position="80"/>
    </location>
</feature>
<comment type="caution">
    <text evidence="3">The sequence shown here is derived from an EMBL/GenBank/DDBJ whole genome shotgun (WGS) entry which is preliminary data.</text>
</comment>
<dbReference type="GO" id="GO:0005886">
    <property type="term" value="C:plasma membrane"/>
    <property type="evidence" value="ECO:0007669"/>
    <property type="project" value="UniProtKB-ARBA"/>
</dbReference>
<keyword evidence="1" id="KW-0812">Transmembrane</keyword>
<dbReference type="AlphaFoldDB" id="A0A395JP78"/>
<dbReference type="OrthoDB" id="9810270at2"/>
<reference evidence="3 4" key="1">
    <citation type="submission" date="2018-06" db="EMBL/GenBank/DDBJ databases">
        <title>Genomic Encyclopedia of Type Strains, Phase IV (KMG-IV): sequencing the most valuable type-strain genomes for metagenomic binning, comparative biology and taxonomic classification.</title>
        <authorList>
            <person name="Goeker M."/>
        </authorList>
    </citation>
    <scope>NUCLEOTIDE SEQUENCE [LARGE SCALE GENOMIC DNA]</scope>
    <source>
        <strain evidence="3 4">DSM 24032</strain>
    </source>
</reference>
<protein>
    <submittedName>
        <fullName evidence="3">Membrane protein YqaA with SNARE-associated domain</fullName>
    </submittedName>
</protein>
<evidence type="ECO:0000313" key="4">
    <source>
        <dbReference type="Proteomes" id="UP000253083"/>
    </source>
</evidence>
<dbReference type="PANTHER" id="PTHR42709">
    <property type="entry name" value="ALKALINE PHOSPHATASE LIKE PROTEIN"/>
    <property type="match status" value="1"/>
</dbReference>
<dbReference type="PANTHER" id="PTHR42709:SF11">
    <property type="entry name" value="DEDA FAMILY PROTEIN"/>
    <property type="match status" value="1"/>
</dbReference>
<name>A0A395JP78_9GAMM</name>
<keyword evidence="4" id="KW-1185">Reference proteome</keyword>
<dbReference type="InterPro" id="IPR051311">
    <property type="entry name" value="DedA_domain"/>
</dbReference>
<organism evidence="3 4">
    <name type="scientific">Arenicella xantha</name>
    <dbReference type="NCBI Taxonomy" id="644221"/>
    <lineage>
        <taxon>Bacteria</taxon>
        <taxon>Pseudomonadati</taxon>
        <taxon>Pseudomonadota</taxon>
        <taxon>Gammaproteobacteria</taxon>
        <taxon>Arenicellales</taxon>
        <taxon>Arenicellaceae</taxon>
        <taxon>Arenicella</taxon>
    </lineage>
</organism>
<gene>
    <name evidence="3" type="ORF">DFR28_102788</name>
</gene>